<evidence type="ECO:0000313" key="2">
    <source>
        <dbReference type="EMBL" id="SDU15431.1"/>
    </source>
</evidence>
<proteinExistence type="predicted"/>
<dbReference type="Proteomes" id="UP000244110">
    <property type="component" value="Unassembled WGS sequence"/>
</dbReference>
<dbReference type="Proteomes" id="UP000182882">
    <property type="component" value="Unassembled WGS sequence"/>
</dbReference>
<accession>A0A286A5K5</accession>
<organism evidence="3 5">
    <name type="scientific">Nitrosomonas ureae</name>
    <dbReference type="NCBI Taxonomy" id="44577"/>
    <lineage>
        <taxon>Bacteria</taxon>
        <taxon>Pseudomonadati</taxon>
        <taxon>Pseudomonadota</taxon>
        <taxon>Betaproteobacteria</taxon>
        <taxon>Nitrosomonadales</taxon>
        <taxon>Nitrosomonadaceae</taxon>
        <taxon>Nitrosomonas</taxon>
    </lineage>
</organism>
<dbReference type="Proteomes" id="UP000219335">
    <property type="component" value="Unassembled WGS sequence"/>
</dbReference>
<evidence type="ECO:0000313" key="3">
    <source>
        <dbReference type="EMBL" id="SOD17160.1"/>
    </source>
</evidence>
<evidence type="ECO:0000313" key="4">
    <source>
        <dbReference type="Proteomes" id="UP000182882"/>
    </source>
</evidence>
<reference evidence="4" key="1">
    <citation type="submission" date="2016-10" db="EMBL/GenBank/DDBJ databases">
        <authorList>
            <person name="Varghese N."/>
            <person name="Submissions S."/>
        </authorList>
    </citation>
    <scope>NUCLEOTIDE SEQUENCE [LARGE SCALE GENOMIC DNA]</scope>
    <source>
        <strain evidence="4">Nm10</strain>
    </source>
</reference>
<gene>
    <name evidence="1" type="ORF">C8R28_1001112</name>
    <name evidence="2" type="ORF">SAMN05216406_12850</name>
    <name evidence="3" type="ORF">SAMN06297164_1037</name>
</gene>
<keyword evidence="4" id="KW-1185">Reference proteome</keyword>
<name>A0A286A5K5_9PROT</name>
<protein>
    <submittedName>
        <fullName evidence="3">Uncharacterized protein</fullName>
    </submittedName>
</protein>
<sequence length="79" mass="9142">MSRIMHNADSTRSDLFVGNTIASSDSFHDGRDYRLTLIQDLRKTANGVWLQVLYESILFINSLEFQIVLGFPAQFLYRK</sequence>
<reference evidence="2" key="2">
    <citation type="submission" date="2016-10" db="EMBL/GenBank/DDBJ databases">
        <authorList>
            <person name="de Groot N.N."/>
        </authorList>
    </citation>
    <scope>NUCLEOTIDE SEQUENCE [LARGE SCALE GENOMIC DNA]</scope>
    <source>
        <strain evidence="2">Nm10</strain>
    </source>
</reference>
<evidence type="ECO:0000313" key="1">
    <source>
        <dbReference type="EMBL" id="PTQ88720.1"/>
    </source>
</evidence>
<evidence type="ECO:0000313" key="5">
    <source>
        <dbReference type="Proteomes" id="UP000219335"/>
    </source>
</evidence>
<dbReference type="EMBL" id="OCMU01000001">
    <property type="protein sequence ID" value="SOD17160.1"/>
    <property type="molecule type" value="Genomic_DNA"/>
</dbReference>
<dbReference type="AlphaFoldDB" id="A0A286A5K5"/>
<dbReference type="EMBL" id="FNLN01000028">
    <property type="protein sequence ID" value="SDU15431.1"/>
    <property type="molecule type" value="Genomic_DNA"/>
</dbReference>
<reference evidence="1 6" key="4">
    <citation type="submission" date="2018-04" db="EMBL/GenBank/DDBJ databases">
        <title>Active sludge and wastewater microbial communities from Klosterneuburg, Austria.</title>
        <authorList>
            <person name="Wagner M."/>
        </authorList>
    </citation>
    <scope>NUCLEOTIDE SEQUENCE [LARGE SCALE GENOMIC DNA]</scope>
    <source>
        <strain evidence="1 6">Nm4</strain>
    </source>
</reference>
<evidence type="ECO:0000313" key="6">
    <source>
        <dbReference type="Proteomes" id="UP000244110"/>
    </source>
</evidence>
<dbReference type="EMBL" id="QAOL01000001">
    <property type="protein sequence ID" value="PTQ88720.1"/>
    <property type="molecule type" value="Genomic_DNA"/>
</dbReference>
<reference evidence="3 5" key="3">
    <citation type="submission" date="2017-09" db="EMBL/GenBank/DDBJ databases">
        <authorList>
            <person name="Ehlers B."/>
            <person name="Leendertz F.H."/>
        </authorList>
    </citation>
    <scope>NUCLEOTIDE SEQUENCE [LARGE SCALE GENOMIC DNA]</scope>
    <source>
        <strain evidence="3 5">Nm42</strain>
    </source>
</reference>